<feature type="compositionally biased region" description="Polar residues" evidence="1">
    <location>
        <begin position="251"/>
        <end position="270"/>
    </location>
</feature>
<feature type="region of interest" description="Disordered" evidence="1">
    <location>
        <begin position="203"/>
        <end position="316"/>
    </location>
</feature>
<dbReference type="EMBL" id="MU005595">
    <property type="protein sequence ID" value="KAF2680587.1"/>
    <property type="molecule type" value="Genomic_DNA"/>
</dbReference>
<sequence length="733" mass="80621">MALPSIGDILMLSQTAWKVGRAFTAGRKNAPAEFHEVEAEINGLAKVLKLLAEAMFAESDDSLLKQADQEIQEGLTTILASCQQTIQDLDSLMDQYQVVKKTRTQGGFAIERSWSELVINQYQTMMWTTEGGNIQHLRYLLKMHSSSISLTKQALQSKSISRLESVVIPMADKVDSLQQKTSTLSQQLNEANRIVKEIADQNFLPSPEQPPKSPTIGISPPVDAAPEKFSVKDFFPPRDSSMVPRPLMPSAQRSVGSPSSPASPDMSTTIAASSSPRSAVPSPTPSERKRISEFSFGTPSRYSVSSTSSDEESTTSTHRYAYLTRQYSQHSNKASLLSRTTDGRQSQSRPDSSVLSHMLPPPAMELPPLDQDGIEQNMSNLSLHAPAQSGIGTLHRSSTTSSQKERFENAAFRNAAILCDVRGIAVEYAQKVSPDKDCYELKMVEACTNCRIAVVRKREAAADAKNDIRVMTSIWVFSDDNTVRMELKMADGEMYVPYSSYFNPEKVSVTVPCELKFHDVDFGKRVQSTAKTTWINYVFETPLAAALFQNELMGRTLLATFRTSQTLRIHEGLSSAFSYAEQMCGMENLRIWEDNDTLAVIALIHFSPQFRQGYLAFYLNSSTAPIRVKDEGGREVKVRGLRVAVGEKGRKDSAVVEGEIAGGGLGAEEFGGGKSSAKGGRRGSKKGDAAERRKVVTGAKIEFASEVEKREFLALVKEVQKANFELPDLAGVN</sequence>
<name>A0A6G1IQR2_9PLEO</name>
<keyword evidence="3" id="KW-1185">Reference proteome</keyword>
<evidence type="ECO:0000313" key="2">
    <source>
        <dbReference type="EMBL" id="KAF2680587.1"/>
    </source>
</evidence>
<evidence type="ECO:0000256" key="1">
    <source>
        <dbReference type="SAM" id="MobiDB-lite"/>
    </source>
</evidence>
<feature type="compositionally biased region" description="Polar residues" evidence="1">
    <location>
        <begin position="331"/>
        <end position="355"/>
    </location>
</feature>
<reference evidence="2" key="1">
    <citation type="journal article" date="2020" name="Stud. Mycol.">
        <title>101 Dothideomycetes genomes: a test case for predicting lifestyles and emergence of pathogens.</title>
        <authorList>
            <person name="Haridas S."/>
            <person name="Albert R."/>
            <person name="Binder M."/>
            <person name="Bloem J."/>
            <person name="Labutti K."/>
            <person name="Salamov A."/>
            <person name="Andreopoulos B."/>
            <person name="Baker S."/>
            <person name="Barry K."/>
            <person name="Bills G."/>
            <person name="Bluhm B."/>
            <person name="Cannon C."/>
            <person name="Castanera R."/>
            <person name="Culley D."/>
            <person name="Daum C."/>
            <person name="Ezra D."/>
            <person name="Gonzalez J."/>
            <person name="Henrissat B."/>
            <person name="Kuo A."/>
            <person name="Liang C."/>
            <person name="Lipzen A."/>
            <person name="Lutzoni F."/>
            <person name="Magnuson J."/>
            <person name="Mondo S."/>
            <person name="Nolan M."/>
            <person name="Ohm R."/>
            <person name="Pangilinan J."/>
            <person name="Park H.-J."/>
            <person name="Ramirez L."/>
            <person name="Alfaro M."/>
            <person name="Sun H."/>
            <person name="Tritt A."/>
            <person name="Yoshinaga Y."/>
            <person name="Zwiers L.-H."/>
            <person name="Turgeon B."/>
            <person name="Goodwin S."/>
            <person name="Spatafora J."/>
            <person name="Crous P."/>
            <person name="Grigoriev I."/>
        </authorList>
    </citation>
    <scope>NUCLEOTIDE SEQUENCE</scope>
    <source>
        <strain evidence="2">CBS 122367</strain>
    </source>
</reference>
<evidence type="ECO:0000313" key="3">
    <source>
        <dbReference type="Proteomes" id="UP000799291"/>
    </source>
</evidence>
<dbReference type="Proteomes" id="UP000799291">
    <property type="component" value="Unassembled WGS sequence"/>
</dbReference>
<evidence type="ECO:0008006" key="4">
    <source>
        <dbReference type="Google" id="ProtNLM"/>
    </source>
</evidence>
<protein>
    <recommendedName>
        <fullName evidence="4">Fungal N-terminal domain-containing protein</fullName>
    </recommendedName>
</protein>
<feature type="compositionally biased region" description="Low complexity" evidence="1">
    <location>
        <begin position="271"/>
        <end position="281"/>
    </location>
</feature>
<feature type="compositionally biased region" description="Low complexity" evidence="1">
    <location>
        <begin position="298"/>
        <end position="308"/>
    </location>
</feature>
<proteinExistence type="predicted"/>
<accession>A0A6G1IQR2</accession>
<feature type="region of interest" description="Disordered" evidence="1">
    <location>
        <begin position="331"/>
        <end position="374"/>
    </location>
</feature>
<organism evidence="2 3">
    <name type="scientific">Lentithecium fluviatile CBS 122367</name>
    <dbReference type="NCBI Taxonomy" id="1168545"/>
    <lineage>
        <taxon>Eukaryota</taxon>
        <taxon>Fungi</taxon>
        <taxon>Dikarya</taxon>
        <taxon>Ascomycota</taxon>
        <taxon>Pezizomycotina</taxon>
        <taxon>Dothideomycetes</taxon>
        <taxon>Pleosporomycetidae</taxon>
        <taxon>Pleosporales</taxon>
        <taxon>Massarineae</taxon>
        <taxon>Lentitheciaceae</taxon>
        <taxon>Lentithecium</taxon>
    </lineage>
</organism>
<gene>
    <name evidence="2" type="ORF">K458DRAFT_434198</name>
</gene>
<dbReference type="AlphaFoldDB" id="A0A6G1IQR2"/>
<dbReference type="OrthoDB" id="5404564at2759"/>
<feature type="region of interest" description="Disordered" evidence="1">
    <location>
        <begin position="671"/>
        <end position="691"/>
    </location>
</feature>